<sequence>MKTNTEIKASFLILMFTLTAMLSSNTYADQIKYDIDSLVLQIRAFSELITRDKERIVAEKNRILQNIKQIKRELERSILDQTRSPQTHPSIFQFNNMVKQALATHAIHVINWWPDEIISLLDDWEPFFVSKINIVGRNVGYATNLIALQKTISDIHVTGRNAGFSTDYMILRSSDSEFKVIGRNAGYSTDLTITQISEHEIDIQGRNAGFSTKLTLKLLSEGKIHVVGRNVGYSTDLKILKLSDSEYRTTGRNAGYGTDMKIKFNLFNADFFDPNMVFMFIN</sequence>
<keyword evidence="4" id="KW-1185">Reference proteome</keyword>
<dbReference type="EMBL" id="AZHX01001259">
    <property type="protein sequence ID" value="ETX04269.1"/>
    <property type="molecule type" value="Genomic_DNA"/>
</dbReference>
<accession>W4M1R4</accession>
<feature type="signal peptide" evidence="2">
    <location>
        <begin position="1"/>
        <end position="28"/>
    </location>
</feature>
<comment type="caution">
    <text evidence="3">The sequence shown here is derived from an EMBL/GenBank/DDBJ whole genome shotgun (WGS) entry which is preliminary data.</text>
</comment>
<dbReference type="Proteomes" id="UP000019140">
    <property type="component" value="Unassembled WGS sequence"/>
</dbReference>
<dbReference type="AlphaFoldDB" id="W4M1R4"/>
<evidence type="ECO:0000256" key="2">
    <source>
        <dbReference type="SAM" id="SignalP"/>
    </source>
</evidence>
<reference evidence="3 4" key="1">
    <citation type="journal article" date="2014" name="Nature">
        <title>An environmental bacterial taxon with a large and distinct metabolic repertoire.</title>
        <authorList>
            <person name="Wilson M.C."/>
            <person name="Mori T."/>
            <person name="Ruckert C."/>
            <person name="Uria A.R."/>
            <person name="Helf M.J."/>
            <person name="Takada K."/>
            <person name="Gernert C."/>
            <person name="Steffens U.A."/>
            <person name="Heycke N."/>
            <person name="Schmitt S."/>
            <person name="Rinke C."/>
            <person name="Helfrich E.J."/>
            <person name="Brachmann A.O."/>
            <person name="Gurgui C."/>
            <person name="Wakimoto T."/>
            <person name="Kracht M."/>
            <person name="Crusemann M."/>
            <person name="Hentschel U."/>
            <person name="Abe I."/>
            <person name="Matsunaga S."/>
            <person name="Kalinowski J."/>
            <person name="Takeyama H."/>
            <person name="Piel J."/>
        </authorList>
    </citation>
    <scope>NUCLEOTIDE SEQUENCE [LARGE SCALE GENOMIC DNA]</scope>
    <source>
        <strain evidence="4">TSY2</strain>
    </source>
</reference>
<proteinExistence type="predicted"/>
<evidence type="ECO:0000313" key="4">
    <source>
        <dbReference type="Proteomes" id="UP000019140"/>
    </source>
</evidence>
<evidence type="ECO:0000256" key="1">
    <source>
        <dbReference type="SAM" id="Coils"/>
    </source>
</evidence>
<dbReference type="HOGENOM" id="CLU_985843_0_0_7"/>
<organism evidence="3 4">
    <name type="scientific">Candidatus Entotheonella gemina</name>
    <dbReference type="NCBI Taxonomy" id="1429439"/>
    <lineage>
        <taxon>Bacteria</taxon>
        <taxon>Pseudomonadati</taxon>
        <taxon>Nitrospinota/Tectimicrobiota group</taxon>
        <taxon>Candidatus Tectimicrobiota</taxon>
        <taxon>Candidatus Entotheonellia</taxon>
        <taxon>Candidatus Entotheonellales</taxon>
        <taxon>Candidatus Entotheonellaceae</taxon>
        <taxon>Candidatus Entotheonella</taxon>
    </lineage>
</organism>
<keyword evidence="1" id="KW-0175">Coiled coil</keyword>
<keyword evidence="2" id="KW-0732">Signal</keyword>
<feature type="coiled-coil region" evidence="1">
    <location>
        <begin position="53"/>
        <end position="80"/>
    </location>
</feature>
<protein>
    <submittedName>
        <fullName evidence="3">Uncharacterized protein</fullName>
    </submittedName>
</protein>
<name>W4M1R4_9BACT</name>
<gene>
    <name evidence="3" type="ORF">ETSY2_29760</name>
</gene>
<feature type="chain" id="PRO_5004846193" evidence="2">
    <location>
        <begin position="29"/>
        <end position="282"/>
    </location>
</feature>
<evidence type="ECO:0000313" key="3">
    <source>
        <dbReference type="EMBL" id="ETX04269.1"/>
    </source>
</evidence>